<sequence>MIEAVRLLIWDLDDTYWRGTLTEGGITEYVRAHHDIVIKLAQRGIMSSICSKNDEVKVMEILEGQGIADYFIFPSISWGPKATRLASIIEAAQLRPATVMFIDDNHLNRAEAADLIPDLQIEDETFLTRVLSDPRFEGKDDSGLTRLAQYKVLEQRKRDESKADGNNEEFLRGCDVRVYIEYDVEKHIDRAAELINRTNQLNFTKVRLPEDPEKARAELLALLHDPFRQSGLIRVVDKYGDYGFVGIYMVTSAAASGIVDSQNGRLVERLDHFCFSCRTLGMLVEAWVYDYLQRPHINIVGDVLTDITVARPIDWIRLGSAGDADTRTDAAQKIFPEIRVHGGCEANSVAHYLMPYADRTTVTGNFHAGHVFCRVNGSTLLLSACDRSESSLESEADALGIPKNMLVTDYFQSTPAGAAFVFGGQFDRNGSPRYRHIQCGWEICVEPHGLEGVDLVSTDREDILALLARLNCPDAAKSDIAKIALHIHENYESVAFSQERDLRPAMEEIFSRVPLGSKLVLITDHARVRDTNGEVVDAPWSTKYHAAITAIAASHPFVRVVSFKDHIRNEEEINVGGNHYHRTVYLRMAEAIIEELKNTPPKTAELRRTGEAASAVRMLPSPRVAALSNDCTILPASLDDATHGTQHMNETAVNQSALGPAAHQTLAALLEDEGGREMFIEAVYSAFLEKHASTDRAYNIDAIGRLAAAIESHGYASQKMVGVPRFHNRNHLLEFACKNITVDGPSLEFGVWSGNSVNFIASLLPSSKIYGFDSFEGLPEAWFGKADGIGQFSRNGELPQVRENVELVVGWFDRVLGPFLDTHEFEKIALLHIDCDIFSSTQVVFSYLHKKIVPGTVIVFDEYFNYPTWQRHEYAAFQEYVAHRQIKYEYLGLVPGDMQVAVRILSA</sequence>
<dbReference type="AlphaFoldDB" id="A0A7I7L087"/>
<dbReference type="EMBL" id="AP022569">
    <property type="protein sequence ID" value="BBX47780.1"/>
    <property type="molecule type" value="Genomic_DNA"/>
</dbReference>
<protein>
    <submittedName>
        <fullName evidence="1">Uncharacterized protein</fullName>
    </submittedName>
</protein>
<proteinExistence type="predicted"/>
<dbReference type="InterPro" id="IPR029063">
    <property type="entry name" value="SAM-dependent_MTases_sf"/>
</dbReference>
<dbReference type="PANTHER" id="PTHR40036:SF1">
    <property type="entry name" value="MACROCIN O-METHYLTRANSFERASE"/>
    <property type="match status" value="1"/>
</dbReference>
<dbReference type="InterPro" id="IPR036412">
    <property type="entry name" value="HAD-like_sf"/>
</dbReference>
<evidence type="ECO:0000313" key="2">
    <source>
        <dbReference type="Proteomes" id="UP000465866"/>
    </source>
</evidence>
<dbReference type="SUPFAM" id="SSF56784">
    <property type="entry name" value="HAD-like"/>
    <property type="match status" value="1"/>
</dbReference>
<dbReference type="PANTHER" id="PTHR40036">
    <property type="entry name" value="MACROCIN O-METHYLTRANSFERASE"/>
    <property type="match status" value="1"/>
</dbReference>
<dbReference type="KEGG" id="mcoo:MCOO_37950"/>
<reference evidence="1 2" key="1">
    <citation type="journal article" date="2019" name="Emerg. Microbes Infect.">
        <title>Comprehensive subspecies identification of 175 nontuberculous mycobacteria species based on 7547 genomic profiles.</title>
        <authorList>
            <person name="Matsumoto Y."/>
            <person name="Kinjo T."/>
            <person name="Motooka D."/>
            <person name="Nabeya D."/>
            <person name="Jung N."/>
            <person name="Uechi K."/>
            <person name="Horii T."/>
            <person name="Iida T."/>
            <person name="Fujita J."/>
            <person name="Nakamura S."/>
        </authorList>
    </citation>
    <scope>NUCLEOTIDE SEQUENCE [LARGE SCALE GENOMIC DNA]</scope>
    <source>
        <strain evidence="1 2">JCM 12404</strain>
    </source>
</reference>
<gene>
    <name evidence="1" type="ORF">MCOO_37950</name>
</gene>
<dbReference type="Gene3D" id="3.40.50.150">
    <property type="entry name" value="Vaccinia Virus protein VP39"/>
    <property type="match status" value="1"/>
</dbReference>
<evidence type="ECO:0000313" key="1">
    <source>
        <dbReference type="EMBL" id="BBX47780.1"/>
    </source>
</evidence>
<keyword evidence="2" id="KW-1185">Reference proteome</keyword>
<accession>A0A7I7L087</accession>
<dbReference type="RefSeq" id="WP_163779041.1">
    <property type="nucleotide sequence ID" value="NZ_AP022569.1"/>
</dbReference>
<dbReference type="InterPro" id="IPR008884">
    <property type="entry name" value="TylF_MeTrfase"/>
</dbReference>
<dbReference type="Gene3D" id="3.40.50.1000">
    <property type="entry name" value="HAD superfamily/HAD-like"/>
    <property type="match status" value="1"/>
</dbReference>
<dbReference type="Pfam" id="PF05711">
    <property type="entry name" value="TylF"/>
    <property type="match status" value="1"/>
</dbReference>
<dbReference type="Proteomes" id="UP000465866">
    <property type="component" value="Chromosome"/>
</dbReference>
<organism evidence="1 2">
    <name type="scientific">Mycobacterium cookii</name>
    <dbReference type="NCBI Taxonomy" id="1775"/>
    <lineage>
        <taxon>Bacteria</taxon>
        <taxon>Bacillati</taxon>
        <taxon>Actinomycetota</taxon>
        <taxon>Actinomycetes</taxon>
        <taxon>Mycobacteriales</taxon>
        <taxon>Mycobacteriaceae</taxon>
        <taxon>Mycobacterium</taxon>
    </lineage>
</organism>
<dbReference type="SUPFAM" id="SSF53335">
    <property type="entry name" value="S-adenosyl-L-methionine-dependent methyltransferases"/>
    <property type="match status" value="1"/>
</dbReference>
<dbReference type="InterPro" id="IPR023214">
    <property type="entry name" value="HAD_sf"/>
</dbReference>
<name>A0A7I7L087_9MYCO</name>